<evidence type="ECO:0000313" key="1">
    <source>
        <dbReference type="EMBL" id="MDD1795283.1"/>
    </source>
</evidence>
<dbReference type="RefSeq" id="WP_274166088.1">
    <property type="nucleotide sequence ID" value="NZ_JAJUBC010000027.1"/>
</dbReference>
<reference evidence="1" key="1">
    <citation type="submission" date="2021-12" db="EMBL/GenBank/DDBJ databases">
        <title>Enterovibrio ZSDZ35 sp. nov. and Enterovibrio ZSDZ42 sp. nov., isolated from coastal seawater in Qingdao.</title>
        <authorList>
            <person name="Zhang P."/>
        </authorList>
    </citation>
    <scope>NUCLEOTIDE SEQUENCE</scope>
    <source>
        <strain evidence="1">ZSDZ42</strain>
    </source>
</reference>
<protein>
    <submittedName>
        <fullName evidence="1">DUF4156 domain-containing protein</fullName>
    </submittedName>
</protein>
<gene>
    <name evidence="1" type="ORF">LRP50_19310</name>
</gene>
<evidence type="ECO:0000313" key="2">
    <source>
        <dbReference type="Proteomes" id="UP001149400"/>
    </source>
</evidence>
<dbReference type="InterPro" id="IPR025294">
    <property type="entry name" value="DUF4156"/>
</dbReference>
<organism evidence="1 2">
    <name type="scientific">Enterovibrio gelatinilyticus</name>
    <dbReference type="NCBI Taxonomy" id="2899819"/>
    <lineage>
        <taxon>Bacteria</taxon>
        <taxon>Pseudomonadati</taxon>
        <taxon>Pseudomonadota</taxon>
        <taxon>Gammaproteobacteria</taxon>
        <taxon>Vibrionales</taxon>
        <taxon>Vibrionaceae</taxon>
        <taxon>Enterovibrio</taxon>
    </lineage>
</organism>
<dbReference type="PROSITE" id="PS51257">
    <property type="entry name" value="PROKAR_LIPOPROTEIN"/>
    <property type="match status" value="1"/>
</dbReference>
<dbReference type="EMBL" id="JAJUBC010000027">
    <property type="protein sequence ID" value="MDD1795283.1"/>
    <property type="molecule type" value="Genomic_DNA"/>
</dbReference>
<accession>A0ABT5R4T8</accession>
<comment type="caution">
    <text evidence="1">The sequence shown here is derived from an EMBL/GenBank/DDBJ whole genome shotgun (WGS) entry which is preliminary data.</text>
</comment>
<sequence>MKKWLLVTAPFLLSACVTMPEPKSENINVLWGDALEMTACEDKGVVVGSQGHWYDYWMISDGTLTEGAVNQMRNKAMALGADTLLLYSPKPFSTSVTFLAKAYRCQP</sequence>
<dbReference type="Proteomes" id="UP001149400">
    <property type="component" value="Unassembled WGS sequence"/>
</dbReference>
<dbReference type="Pfam" id="PF13698">
    <property type="entry name" value="DUF4156"/>
    <property type="match status" value="1"/>
</dbReference>
<name>A0ABT5R4T8_9GAMM</name>
<keyword evidence="2" id="KW-1185">Reference proteome</keyword>
<proteinExistence type="predicted"/>